<comment type="caution">
    <text evidence="1">The sequence shown here is derived from an EMBL/GenBank/DDBJ whole genome shotgun (WGS) entry which is preliminary data.</text>
</comment>
<sequence length="148" mass="16238">MASASTPTPGADANALIARRYPEDIATQGNLDLIDEICVEDVLDHSPLGDLKGREEQKEQMRMLRGAFSDFSATVEDVVTEGDMVAMRVTLRGTHDGEFMGRDGTGKTFEVSNMVFTRIEDGLIAERWVIPDMMGMLTQLGIVDAPQM</sequence>
<dbReference type="RefSeq" id="WP_151134492.1">
    <property type="nucleotide sequence ID" value="NZ_VZUS01000001.1"/>
</dbReference>
<accession>A0A643JU96</accession>
<proteinExistence type="predicted"/>
<name>A0A643JU96_9EURY</name>
<dbReference type="Pfam" id="PF07366">
    <property type="entry name" value="SnoaL"/>
    <property type="match status" value="1"/>
</dbReference>
<dbReference type="PANTHER" id="PTHR38436">
    <property type="entry name" value="POLYKETIDE CYCLASE SNOAL-LIKE DOMAIN"/>
    <property type="match status" value="1"/>
</dbReference>
<dbReference type="Gene3D" id="3.10.450.50">
    <property type="match status" value="1"/>
</dbReference>
<dbReference type="AlphaFoldDB" id="A0A643JU96"/>
<dbReference type="EMBL" id="VZUS01000001">
    <property type="protein sequence ID" value="KAB1186624.1"/>
    <property type="molecule type" value="Genomic_DNA"/>
</dbReference>
<evidence type="ECO:0000313" key="1">
    <source>
        <dbReference type="EMBL" id="KAB1186624.1"/>
    </source>
</evidence>
<dbReference type="GO" id="GO:0030638">
    <property type="term" value="P:polyketide metabolic process"/>
    <property type="evidence" value="ECO:0007669"/>
    <property type="project" value="InterPro"/>
</dbReference>
<protein>
    <submittedName>
        <fullName evidence="1">Ester cyclase</fullName>
    </submittedName>
</protein>
<dbReference type="InterPro" id="IPR009959">
    <property type="entry name" value="Cyclase_SnoaL-like"/>
</dbReference>
<dbReference type="InterPro" id="IPR032710">
    <property type="entry name" value="NTF2-like_dom_sf"/>
</dbReference>
<organism evidence="1">
    <name type="scientific">Haloferax sp. CBA1149</name>
    <dbReference type="NCBI Taxonomy" id="2650753"/>
    <lineage>
        <taxon>Archaea</taxon>
        <taxon>Methanobacteriati</taxon>
        <taxon>Methanobacteriota</taxon>
        <taxon>Stenosarchaea group</taxon>
        <taxon>Halobacteria</taxon>
        <taxon>Halobacteriales</taxon>
        <taxon>Haloferacaceae</taxon>
        <taxon>Haloferax</taxon>
    </lineage>
</organism>
<reference evidence="1" key="1">
    <citation type="submission" date="2019-09" db="EMBL/GenBank/DDBJ databases">
        <title>Genomic analysis of Haloferax sp. CBA1149.</title>
        <authorList>
            <person name="Roh S.W."/>
        </authorList>
    </citation>
    <scope>NUCLEOTIDE SEQUENCE</scope>
    <source>
        <strain evidence="1">CBA1149</strain>
    </source>
</reference>
<dbReference type="PANTHER" id="PTHR38436:SF1">
    <property type="entry name" value="ESTER CYCLASE"/>
    <property type="match status" value="1"/>
</dbReference>
<gene>
    <name evidence="1" type="ORF">Hfx1149_00690</name>
</gene>
<dbReference type="SUPFAM" id="SSF54427">
    <property type="entry name" value="NTF2-like"/>
    <property type="match status" value="1"/>
</dbReference>